<dbReference type="Gene3D" id="3.30.70.120">
    <property type="match status" value="1"/>
</dbReference>
<evidence type="ECO:0000313" key="2">
    <source>
        <dbReference type="Proteomes" id="UP000198571"/>
    </source>
</evidence>
<dbReference type="EMBL" id="FOGT01000016">
    <property type="protein sequence ID" value="SES31594.1"/>
    <property type="molecule type" value="Genomic_DNA"/>
</dbReference>
<dbReference type="PROSITE" id="PS51343">
    <property type="entry name" value="PII_GLNB_DOM"/>
    <property type="match status" value="1"/>
</dbReference>
<reference evidence="2" key="1">
    <citation type="submission" date="2016-10" db="EMBL/GenBank/DDBJ databases">
        <authorList>
            <person name="Varghese N."/>
            <person name="Submissions S."/>
        </authorList>
    </citation>
    <scope>NUCLEOTIDE SEQUENCE [LARGE SCALE GENOMIC DNA]</scope>
    <source>
        <strain evidence="2">S9</strain>
    </source>
</reference>
<dbReference type="OrthoDB" id="9803021at2"/>
<keyword evidence="2" id="KW-1185">Reference proteome</keyword>
<organism evidence="1 2">
    <name type="scientific">Salipaludibacillus aurantiacus</name>
    <dbReference type="NCBI Taxonomy" id="1601833"/>
    <lineage>
        <taxon>Bacteria</taxon>
        <taxon>Bacillati</taxon>
        <taxon>Bacillota</taxon>
        <taxon>Bacilli</taxon>
        <taxon>Bacillales</taxon>
        <taxon>Bacillaceae</taxon>
    </lineage>
</organism>
<dbReference type="InterPro" id="IPR011322">
    <property type="entry name" value="N-reg_PII-like_a/b"/>
</dbReference>
<dbReference type="InterPro" id="IPR002187">
    <property type="entry name" value="N-reg_PII"/>
</dbReference>
<dbReference type="InterPro" id="IPR015867">
    <property type="entry name" value="N-reg_PII/ATP_PRibTrfase_C"/>
</dbReference>
<dbReference type="AlphaFoldDB" id="A0A1H9WCQ0"/>
<dbReference type="SUPFAM" id="SSF54913">
    <property type="entry name" value="GlnB-like"/>
    <property type="match status" value="1"/>
</dbReference>
<dbReference type="Proteomes" id="UP000198571">
    <property type="component" value="Unassembled WGS sequence"/>
</dbReference>
<proteinExistence type="predicted"/>
<dbReference type="GO" id="GO:0030234">
    <property type="term" value="F:enzyme regulator activity"/>
    <property type="evidence" value="ECO:0007669"/>
    <property type="project" value="InterPro"/>
</dbReference>
<dbReference type="GO" id="GO:0006808">
    <property type="term" value="P:regulation of nitrogen utilization"/>
    <property type="evidence" value="ECO:0007669"/>
    <property type="project" value="InterPro"/>
</dbReference>
<dbReference type="STRING" id="1601833.SAMN05518684_11620"/>
<accession>A0A1H9WCQ0</accession>
<protein>
    <recommendedName>
        <fullName evidence="3">Nitrogen regulatory protein P-II family</fullName>
    </recommendedName>
</protein>
<name>A0A1H9WCQ0_9BACI</name>
<evidence type="ECO:0000313" key="1">
    <source>
        <dbReference type="EMBL" id="SES31594.1"/>
    </source>
</evidence>
<sequence>MSKEYKAIISIVDNNLTDTVLEKIEEEHGITSSTVILARGRSDKDGGFFGFKVEPERECVITLVNEESLKQVIETIETYGELKEPGQGIVFSLSLEHVGGLLPSNMN</sequence>
<gene>
    <name evidence="1" type="ORF">SAMN05518684_11620</name>
</gene>
<dbReference type="RefSeq" id="WP_093054514.1">
    <property type="nucleotide sequence ID" value="NZ_FOGT01000016.1"/>
</dbReference>
<dbReference type="Pfam" id="PF00543">
    <property type="entry name" value="P-II"/>
    <property type="match status" value="1"/>
</dbReference>
<evidence type="ECO:0008006" key="3">
    <source>
        <dbReference type="Google" id="ProtNLM"/>
    </source>
</evidence>
<dbReference type="SMART" id="SM00938">
    <property type="entry name" value="P-II"/>
    <property type="match status" value="1"/>
</dbReference>